<dbReference type="SUPFAM" id="SSF55729">
    <property type="entry name" value="Acyl-CoA N-acyltransferases (Nat)"/>
    <property type="match status" value="1"/>
</dbReference>
<dbReference type="Proteomes" id="UP000320653">
    <property type="component" value="Unassembled WGS sequence"/>
</dbReference>
<dbReference type="PROSITE" id="PS51186">
    <property type="entry name" value="GNAT"/>
    <property type="match status" value="1"/>
</dbReference>
<comment type="caution">
    <text evidence="2">The sequence shown here is derived from an EMBL/GenBank/DDBJ whole genome shotgun (WGS) entry which is preliminary data.</text>
</comment>
<dbReference type="EMBL" id="VIWP01000003">
    <property type="protein sequence ID" value="TWF54595.1"/>
    <property type="molecule type" value="Genomic_DNA"/>
</dbReference>
<dbReference type="Gene3D" id="3.40.630.30">
    <property type="match status" value="1"/>
</dbReference>
<evidence type="ECO:0000313" key="2">
    <source>
        <dbReference type="EMBL" id="TWF54595.1"/>
    </source>
</evidence>
<proteinExistence type="predicted"/>
<dbReference type="AlphaFoldDB" id="A0A561QW71"/>
<dbReference type="OrthoDB" id="9787920at2"/>
<protein>
    <submittedName>
        <fullName evidence="2">Acetyltransferase (GNAT) family protein</fullName>
    </submittedName>
</protein>
<evidence type="ECO:0000313" key="3">
    <source>
        <dbReference type="Proteomes" id="UP000320653"/>
    </source>
</evidence>
<gene>
    <name evidence="2" type="ORF">FHW37_103465</name>
</gene>
<name>A0A561QW71_9HYPH</name>
<keyword evidence="2" id="KW-0808">Transferase</keyword>
<reference evidence="2 3" key="1">
    <citation type="submission" date="2019-06" db="EMBL/GenBank/DDBJ databases">
        <title>Sorghum-associated microbial communities from plants grown in Nebraska, USA.</title>
        <authorList>
            <person name="Schachtman D."/>
        </authorList>
    </citation>
    <scope>NUCLEOTIDE SEQUENCE [LARGE SCALE GENOMIC DNA]</scope>
    <source>
        <strain evidence="2 3">1225</strain>
    </source>
</reference>
<organism evidence="2 3">
    <name type="scientific">Neorhizobium alkalisoli</name>
    <dbReference type="NCBI Taxonomy" id="528178"/>
    <lineage>
        <taxon>Bacteria</taxon>
        <taxon>Pseudomonadati</taxon>
        <taxon>Pseudomonadota</taxon>
        <taxon>Alphaproteobacteria</taxon>
        <taxon>Hyphomicrobiales</taxon>
        <taxon>Rhizobiaceae</taxon>
        <taxon>Rhizobium/Agrobacterium group</taxon>
        <taxon>Neorhizobium</taxon>
    </lineage>
</organism>
<dbReference type="Pfam" id="PF00583">
    <property type="entry name" value="Acetyltransf_1"/>
    <property type="match status" value="1"/>
</dbReference>
<dbReference type="GO" id="GO:0016747">
    <property type="term" value="F:acyltransferase activity, transferring groups other than amino-acyl groups"/>
    <property type="evidence" value="ECO:0007669"/>
    <property type="project" value="InterPro"/>
</dbReference>
<dbReference type="InterPro" id="IPR000182">
    <property type="entry name" value="GNAT_dom"/>
</dbReference>
<dbReference type="RefSeq" id="WP_145637052.1">
    <property type="nucleotide sequence ID" value="NZ_VIWP01000003.1"/>
</dbReference>
<dbReference type="InterPro" id="IPR016181">
    <property type="entry name" value="Acyl_CoA_acyltransferase"/>
</dbReference>
<dbReference type="CDD" id="cd04301">
    <property type="entry name" value="NAT_SF"/>
    <property type="match status" value="1"/>
</dbReference>
<keyword evidence="3" id="KW-1185">Reference proteome</keyword>
<feature type="domain" description="N-acetyltransferase" evidence="1">
    <location>
        <begin position="1"/>
        <end position="138"/>
    </location>
</feature>
<evidence type="ECO:0000259" key="1">
    <source>
        <dbReference type="PROSITE" id="PS51186"/>
    </source>
</evidence>
<accession>A0A561QW71</accession>
<sequence>MTQIEVTATPSGEDLAIILDGLSAFNEIDVGPAERVPLAVLIRDDQGRVIGGISGYTSWNWLFTQLLFIPESLRGQGMAGKLLSLAEDEARARGAKGAWIDTFSPVALKAYMRQGYEVFGEIPNFVGERSRFFLKKAL</sequence>